<gene>
    <name evidence="2" type="ORF">ERS007657_01708</name>
</gene>
<feature type="region of interest" description="Disordered" evidence="1">
    <location>
        <begin position="1"/>
        <end position="22"/>
    </location>
</feature>
<organism evidence="2 3">
    <name type="scientific">Mycobacterium tuberculosis</name>
    <dbReference type="NCBI Taxonomy" id="1773"/>
    <lineage>
        <taxon>Bacteria</taxon>
        <taxon>Bacillati</taxon>
        <taxon>Actinomycetota</taxon>
        <taxon>Actinomycetes</taxon>
        <taxon>Mycobacteriales</taxon>
        <taxon>Mycobacteriaceae</taxon>
        <taxon>Mycobacterium</taxon>
        <taxon>Mycobacterium tuberculosis complex</taxon>
    </lineage>
</organism>
<dbReference type="Proteomes" id="UP000046680">
    <property type="component" value="Unassembled WGS sequence"/>
</dbReference>
<name>A0A654U0S3_MYCTX</name>
<dbReference type="EMBL" id="CGCX01000562">
    <property type="protein sequence ID" value="CFR78937.1"/>
    <property type="molecule type" value="Genomic_DNA"/>
</dbReference>
<dbReference type="AlphaFoldDB" id="A0A654U0S3"/>
<evidence type="ECO:0000313" key="3">
    <source>
        <dbReference type="Proteomes" id="UP000046680"/>
    </source>
</evidence>
<sequence length="94" mass="9584">MQSVRCTLTPPPRVTNPIITSPGTGVQHLASLVSTPGAPGTETPTSSVLRGRRGMVAGVDRSASSSSAWSIPPSSANNRCTTCFADTCPSPMAV</sequence>
<accession>A0A654U0S3</accession>
<reference evidence="2 3" key="1">
    <citation type="submission" date="2015-03" db="EMBL/GenBank/DDBJ databases">
        <authorList>
            <consortium name="Pathogen Informatics"/>
        </authorList>
    </citation>
    <scope>NUCLEOTIDE SEQUENCE [LARGE SCALE GENOMIC DNA]</scope>
    <source>
        <strain evidence="2 3">C09601061</strain>
    </source>
</reference>
<protein>
    <submittedName>
        <fullName evidence="2">Uncharacterized protein</fullName>
    </submittedName>
</protein>
<evidence type="ECO:0000256" key="1">
    <source>
        <dbReference type="SAM" id="MobiDB-lite"/>
    </source>
</evidence>
<evidence type="ECO:0000313" key="2">
    <source>
        <dbReference type="EMBL" id="CFR78937.1"/>
    </source>
</evidence>
<proteinExistence type="predicted"/>